<evidence type="ECO:0000256" key="1">
    <source>
        <dbReference type="ARBA" id="ARBA00023186"/>
    </source>
</evidence>
<dbReference type="InterPro" id="IPR021133">
    <property type="entry name" value="HEAT_type_2"/>
</dbReference>
<accession>A0A2N3N926</accession>
<dbReference type="Gene3D" id="1.25.10.10">
    <property type="entry name" value="Leucine-rich Repeat Variant"/>
    <property type="match status" value="1"/>
</dbReference>
<evidence type="ECO:0000313" key="5">
    <source>
        <dbReference type="EMBL" id="PKS08940.1"/>
    </source>
</evidence>
<sequence length="1260" mass="140432">MDAKDEEGDIKLQKESAELIAEFERSLPTFLRKPDGHGGTRLRTRVRTWETFKLNHKLLAPFQELPQLLDPHLSKFIPVLSEAYLQSLAARARTSAVLAGSKLLEPVPRAVARLLYSFCKIRGEKVIVRFLSSETKCLEQLLSALEEAEKLPVDLQNPNDPLKWTWQERYFTLLWLSHLLFAPFDLASISSVDLNEVTVPAIPGLNWPPNLPGITLRLLPLAFKYLSSPGKERDAAKELLVRVSMRTDMQRLGLLDALVNWSLWVLRPSNDPLTESPYHFIGVLSYLAGILRSSMDTSDMDKYLLRIFHAISSITSDGTGFPNYEAVNGSAFARKIVIKVMRSIAVLVLRRQPQTVQGTELVETCIGTLLEKLSDNDTPVRFAASKALSIITLRLDPDMASQVVEAVLDSLNRRVVWTKDPTNPDGKLIRDLSSVDPLEWHGLMLTLSHLLYRRSPPPNQLSDIIHALLLGLSFEQRSTSGGSIGSNVRDAACFGIWALARRYTTQELLEIPVDSVFAAKSHPPDSTILQVLATELTVAASRDPAGNIRRGSSAALQELVGRHPDTVEQGIWLVQTVDYHAVALRSRALHDVAIQATNLSTRYGEALLDSLLGWRGVGDADAGARRAAGTSFGAITFQLASLNQEGALRRLTDSVNTIIRHIQKLKPRQAEERHGLLLSLASVFDKVPETVTLLSKNNILDLDEFRGLLCRMVNSMINILEALRSSTLRRQELAAEAASRLVVSSLAIFQAAILTRAEWNNTWEAHLRTGQSLIGKEINRELLAVMAAFDTEQLADRESEGLVTALGEVLPSWLEIVDEESEELVDAIPRAALTYLVLSRPTDRATQVRNWAELVKVHSSKLHDATGYFHAVAMAYPICYATGMEGIDAANLICDSLLQRWVTEKNLEVKSSLLSSLARSNILRKEPRRFLGLLMEGLNDYTATSRGDIGAYLRGGSLKATRTMWQSIRNAPPSDHEWLQRTVSALFLSVLRLAAEKLDRVRNEAHKTLALLIHPDFVGSFQTFTPSSTEYFDFLLRIFETDCLLPLISQLVKADRSAWMCELLAGYVTSADTGNESLVIVSRELLCEFCEESQEKLDSVCSALMQNLRDRQGQDRLLIPTLEIISFLLNVGLMQKSGQVDARTLTLLTQKSSYKSSNVRKLETCIKVYGGIARIAEEDKRHVKMKRAEEGIAESKKRLGALLYHPWPRVRTYVIDELWSLFNEEGEETPAGSELKSVDWGRANKDAIKSVVEKLGIATT</sequence>
<evidence type="ECO:0000256" key="2">
    <source>
        <dbReference type="PROSITE-ProRule" id="PRU00103"/>
    </source>
</evidence>
<dbReference type="GO" id="GO:0048487">
    <property type="term" value="F:beta-tubulin binding"/>
    <property type="evidence" value="ECO:0007669"/>
    <property type="project" value="InterPro"/>
</dbReference>
<dbReference type="AlphaFoldDB" id="A0A2N3N926"/>
<dbReference type="GO" id="GO:0000226">
    <property type="term" value="P:microtubule cytoskeleton organization"/>
    <property type="evidence" value="ECO:0007669"/>
    <property type="project" value="TreeGrafter"/>
</dbReference>
<dbReference type="InterPro" id="IPR011989">
    <property type="entry name" value="ARM-like"/>
</dbReference>
<feature type="domain" description="Tubulin-folding cofactor D ARM repeats" evidence="4">
    <location>
        <begin position="354"/>
        <end position="413"/>
    </location>
</feature>
<dbReference type="InParanoid" id="A0A2N3N926"/>
<dbReference type="InterPro" id="IPR022577">
    <property type="entry name" value="TBCD_C"/>
</dbReference>
<dbReference type="OrthoDB" id="10253476at2759"/>
<protein>
    <submittedName>
        <fullName evidence="5">Uncharacterized protein</fullName>
    </submittedName>
</protein>
<dbReference type="PANTHER" id="PTHR12658:SF0">
    <property type="entry name" value="TUBULIN-SPECIFIC CHAPERONE D"/>
    <property type="match status" value="1"/>
</dbReference>
<dbReference type="Pfam" id="PF23579">
    <property type="entry name" value="ARM_TBCD"/>
    <property type="match status" value="1"/>
</dbReference>
<comment type="caution">
    <text evidence="5">The sequence shown here is derived from an EMBL/GenBank/DDBJ whole genome shotgun (WGS) entry which is preliminary data.</text>
</comment>
<evidence type="ECO:0000259" key="3">
    <source>
        <dbReference type="Pfam" id="PF12612"/>
    </source>
</evidence>
<reference evidence="5 6" key="1">
    <citation type="journal article" date="2017" name="G3 (Bethesda)">
        <title>First Draft Genome Sequence of the Pathogenic Fungus Lomentospora prolificans (Formerly Scedosporium prolificans).</title>
        <authorList>
            <person name="Luo R."/>
            <person name="Zimin A."/>
            <person name="Workman R."/>
            <person name="Fan Y."/>
            <person name="Pertea G."/>
            <person name="Grossman N."/>
            <person name="Wear M.P."/>
            <person name="Jia B."/>
            <person name="Miller H."/>
            <person name="Casadevall A."/>
            <person name="Timp W."/>
            <person name="Zhang S.X."/>
            <person name="Salzberg S.L."/>
        </authorList>
    </citation>
    <scope>NUCLEOTIDE SEQUENCE [LARGE SCALE GENOMIC DNA]</scope>
    <source>
        <strain evidence="5 6">JHH-5317</strain>
    </source>
</reference>
<dbReference type="EMBL" id="NLAX01000010">
    <property type="protein sequence ID" value="PKS08940.1"/>
    <property type="molecule type" value="Genomic_DNA"/>
</dbReference>
<dbReference type="VEuPathDB" id="FungiDB:jhhlp_003553"/>
<feature type="repeat" description="HEAT" evidence="2">
    <location>
        <begin position="365"/>
        <end position="402"/>
    </location>
</feature>
<dbReference type="InterPro" id="IPR033162">
    <property type="entry name" value="TBCD"/>
</dbReference>
<feature type="domain" description="Tubulin-folding cofactor D ARM repeats" evidence="4">
    <location>
        <begin position="439"/>
        <end position="571"/>
    </location>
</feature>
<evidence type="ECO:0000313" key="6">
    <source>
        <dbReference type="Proteomes" id="UP000233524"/>
    </source>
</evidence>
<evidence type="ECO:0000259" key="4">
    <source>
        <dbReference type="Pfam" id="PF25767"/>
    </source>
</evidence>
<dbReference type="PROSITE" id="PS50077">
    <property type="entry name" value="HEAT_REPEAT"/>
    <property type="match status" value="1"/>
</dbReference>
<gene>
    <name evidence="5" type="ORF">jhhlp_003553</name>
</gene>
<dbReference type="Pfam" id="PF12612">
    <property type="entry name" value="TFCD_C"/>
    <property type="match status" value="1"/>
</dbReference>
<dbReference type="GO" id="GO:0005096">
    <property type="term" value="F:GTPase activator activity"/>
    <property type="evidence" value="ECO:0007669"/>
    <property type="project" value="InterPro"/>
</dbReference>
<proteinExistence type="predicted"/>
<dbReference type="GO" id="GO:0007023">
    <property type="term" value="P:post-chaperonin tubulin folding pathway"/>
    <property type="evidence" value="ECO:0007669"/>
    <property type="project" value="InterPro"/>
</dbReference>
<dbReference type="GO" id="GO:0007021">
    <property type="term" value="P:tubulin complex assembly"/>
    <property type="evidence" value="ECO:0007669"/>
    <property type="project" value="InterPro"/>
</dbReference>
<keyword evidence="6" id="KW-1185">Reference proteome</keyword>
<dbReference type="InterPro" id="IPR058033">
    <property type="entry name" value="ARM_TBCD_2nd"/>
</dbReference>
<name>A0A2N3N926_9PEZI</name>
<dbReference type="Pfam" id="PF25767">
    <property type="entry name" value="ARM_TBCD_2nd"/>
    <property type="match status" value="2"/>
</dbReference>
<feature type="domain" description="Tubulin-folding cofactor D C-terminal" evidence="3">
    <location>
        <begin position="987"/>
        <end position="1161"/>
    </location>
</feature>
<dbReference type="SUPFAM" id="SSF48371">
    <property type="entry name" value="ARM repeat"/>
    <property type="match status" value="2"/>
</dbReference>
<organism evidence="5 6">
    <name type="scientific">Lomentospora prolificans</name>
    <dbReference type="NCBI Taxonomy" id="41688"/>
    <lineage>
        <taxon>Eukaryota</taxon>
        <taxon>Fungi</taxon>
        <taxon>Dikarya</taxon>
        <taxon>Ascomycota</taxon>
        <taxon>Pezizomycotina</taxon>
        <taxon>Sordariomycetes</taxon>
        <taxon>Hypocreomycetidae</taxon>
        <taxon>Microascales</taxon>
        <taxon>Microascaceae</taxon>
        <taxon>Lomentospora</taxon>
    </lineage>
</organism>
<keyword evidence="1" id="KW-0143">Chaperone</keyword>
<dbReference type="Proteomes" id="UP000233524">
    <property type="component" value="Unassembled WGS sequence"/>
</dbReference>
<dbReference type="InterPro" id="IPR016024">
    <property type="entry name" value="ARM-type_fold"/>
</dbReference>
<dbReference type="STRING" id="41688.A0A2N3N926"/>
<dbReference type="PANTHER" id="PTHR12658">
    <property type="entry name" value="BETA-TUBULIN COFACTOR D"/>
    <property type="match status" value="1"/>
</dbReference>